<dbReference type="Proteomes" id="UP000777438">
    <property type="component" value="Unassembled WGS sequence"/>
</dbReference>
<evidence type="ECO:0000256" key="2">
    <source>
        <dbReference type="ARBA" id="ARBA00005770"/>
    </source>
</evidence>
<keyword evidence="13" id="KW-1185">Reference proteome</keyword>
<dbReference type="EMBL" id="JAGPYM010000004">
    <property type="protein sequence ID" value="KAH6895447.1"/>
    <property type="molecule type" value="Genomic_DNA"/>
</dbReference>
<feature type="coiled-coil region" evidence="11">
    <location>
        <begin position="110"/>
        <end position="144"/>
    </location>
</feature>
<comment type="similarity">
    <text evidence="2 10">Belongs to the Mediator complex subunit 21 family.</text>
</comment>
<dbReference type="InterPro" id="IPR021384">
    <property type="entry name" value="Mediator_Med21"/>
</dbReference>
<protein>
    <recommendedName>
        <fullName evidence="4 10">Mediator of RNA polymerase II transcription subunit 21</fullName>
    </recommendedName>
</protein>
<keyword evidence="11" id="KW-0175">Coiled coil</keyword>
<reference evidence="12 13" key="1">
    <citation type="journal article" date="2021" name="Nat. Commun.">
        <title>Genetic determinants of endophytism in the Arabidopsis root mycobiome.</title>
        <authorList>
            <person name="Mesny F."/>
            <person name="Miyauchi S."/>
            <person name="Thiergart T."/>
            <person name="Pickel B."/>
            <person name="Atanasova L."/>
            <person name="Karlsson M."/>
            <person name="Huettel B."/>
            <person name="Barry K.W."/>
            <person name="Haridas S."/>
            <person name="Chen C."/>
            <person name="Bauer D."/>
            <person name="Andreopoulos W."/>
            <person name="Pangilinan J."/>
            <person name="LaButti K."/>
            <person name="Riley R."/>
            <person name="Lipzen A."/>
            <person name="Clum A."/>
            <person name="Drula E."/>
            <person name="Henrissat B."/>
            <person name="Kohler A."/>
            <person name="Grigoriev I.V."/>
            <person name="Martin F.M."/>
            <person name="Hacquard S."/>
        </authorList>
    </citation>
    <scope>NUCLEOTIDE SEQUENCE [LARGE SCALE GENOMIC DNA]</scope>
    <source>
        <strain evidence="12 13">MPI-CAGE-CH-0241</strain>
    </source>
</reference>
<keyword evidence="8 10" id="KW-0539">Nucleus</keyword>
<evidence type="ECO:0000313" key="12">
    <source>
        <dbReference type="EMBL" id="KAH6895447.1"/>
    </source>
</evidence>
<name>A0A9P9AQS2_9HYPO</name>
<dbReference type="Pfam" id="PF11221">
    <property type="entry name" value="Med21"/>
    <property type="match status" value="1"/>
</dbReference>
<dbReference type="OrthoDB" id="526653at2759"/>
<evidence type="ECO:0000256" key="6">
    <source>
        <dbReference type="ARBA" id="ARBA00023159"/>
    </source>
</evidence>
<dbReference type="GO" id="GO:0006357">
    <property type="term" value="P:regulation of transcription by RNA polymerase II"/>
    <property type="evidence" value="ECO:0007669"/>
    <property type="project" value="TreeGrafter"/>
</dbReference>
<evidence type="ECO:0000256" key="7">
    <source>
        <dbReference type="ARBA" id="ARBA00023163"/>
    </source>
</evidence>
<comment type="caution">
    <text evidence="12">The sequence shown here is derived from an EMBL/GenBank/DDBJ whole genome shotgun (WGS) entry which is preliminary data.</text>
</comment>
<evidence type="ECO:0000313" key="13">
    <source>
        <dbReference type="Proteomes" id="UP000777438"/>
    </source>
</evidence>
<gene>
    <name evidence="12" type="ORF">B0T10DRAFT_477954</name>
</gene>
<keyword evidence="5 10" id="KW-0805">Transcription regulation</keyword>
<evidence type="ECO:0000256" key="5">
    <source>
        <dbReference type="ARBA" id="ARBA00023015"/>
    </source>
</evidence>
<comment type="function">
    <text evidence="9 10">Component of the Mediator complex, a coactivator involved in the regulated transcription of nearly all RNA polymerase II-dependent genes. Mediator functions as a bridge to convey information from gene-specific regulatory proteins to the basal RNA polymerase II transcription machinery. Mediator is recruited to promoters by direct interactions with regulatory proteins and serves as a scaffold for the assembly of a functional preinitiation complex with RNA polymerase II and the general transcription factors.</text>
</comment>
<evidence type="ECO:0000256" key="4">
    <source>
        <dbReference type="ARBA" id="ARBA00019691"/>
    </source>
</evidence>
<evidence type="ECO:0000256" key="9">
    <source>
        <dbReference type="ARBA" id="ARBA00025687"/>
    </source>
</evidence>
<evidence type="ECO:0000256" key="11">
    <source>
        <dbReference type="SAM" id="Coils"/>
    </source>
</evidence>
<dbReference type="Gene3D" id="6.10.280.10">
    <property type="entry name" value="Mediator complex, subunit Med21"/>
    <property type="match status" value="1"/>
</dbReference>
<dbReference type="AlphaFoldDB" id="A0A9P9AQS2"/>
<accession>A0A9P9AQS2</accession>
<dbReference type="InterPro" id="IPR037212">
    <property type="entry name" value="Med7/Med21-like"/>
</dbReference>
<evidence type="ECO:0000256" key="3">
    <source>
        <dbReference type="ARBA" id="ARBA00011837"/>
    </source>
</evidence>
<dbReference type="SUPFAM" id="SSF140718">
    <property type="entry name" value="Mediator hinge subcomplex-like"/>
    <property type="match status" value="1"/>
</dbReference>
<dbReference type="GO" id="GO:0003712">
    <property type="term" value="F:transcription coregulator activity"/>
    <property type="evidence" value="ECO:0007669"/>
    <property type="project" value="TreeGrafter"/>
</dbReference>
<evidence type="ECO:0000256" key="1">
    <source>
        <dbReference type="ARBA" id="ARBA00004123"/>
    </source>
</evidence>
<keyword evidence="6 10" id="KW-0010">Activator</keyword>
<evidence type="ECO:0000256" key="8">
    <source>
        <dbReference type="ARBA" id="ARBA00023242"/>
    </source>
</evidence>
<comment type="subcellular location">
    <subcellularLocation>
        <location evidence="1 10">Nucleus</location>
    </subcellularLocation>
</comment>
<dbReference type="PANTHER" id="PTHR13381">
    <property type="entry name" value="RNA POLYMERASE II HOLOENZYME COMPONENT SRB7"/>
    <property type="match status" value="1"/>
</dbReference>
<dbReference type="GO" id="GO:0016592">
    <property type="term" value="C:mediator complex"/>
    <property type="evidence" value="ECO:0007669"/>
    <property type="project" value="UniProtKB-UniRule"/>
</dbReference>
<evidence type="ECO:0000256" key="10">
    <source>
        <dbReference type="RuleBase" id="RU366036"/>
    </source>
</evidence>
<comment type="subunit">
    <text evidence="3 10">Component of the Mediator complex.</text>
</comment>
<keyword evidence="7 10" id="KW-0804">Transcription</keyword>
<dbReference type="PANTHER" id="PTHR13381:SF0">
    <property type="entry name" value="MEDIATOR OF RNA POLYMERASE II TRANSCRIPTION SUBUNIT 21"/>
    <property type="match status" value="1"/>
</dbReference>
<organism evidence="12 13">
    <name type="scientific">Thelonectria olida</name>
    <dbReference type="NCBI Taxonomy" id="1576542"/>
    <lineage>
        <taxon>Eukaryota</taxon>
        <taxon>Fungi</taxon>
        <taxon>Dikarya</taxon>
        <taxon>Ascomycota</taxon>
        <taxon>Pezizomycotina</taxon>
        <taxon>Sordariomycetes</taxon>
        <taxon>Hypocreomycetidae</taxon>
        <taxon>Hypocreales</taxon>
        <taxon>Nectriaceae</taxon>
        <taxon>Thelonectria</taxon>
    </lineage>
</organism>
<sequence length="155" mass="17830">MGLISSISIRCFVCDNLTIMGDRLTQLQDAVDQLAQQFVACLHYIHRRHDLEVLGPNDKIRDIKMDQKEVDPLPADEFRSGMVDLSRDLILKEQQIEVLISSLPGLDNSEMDQERYIKELEDDLKIAEAQRQEAIKEKDQILAELDTVIRSVQRP</sequence>
<proteinExistence type="inferred from homology"/>